<feature type="coiled-coil region" evidence="12">
    <location>
        <begin position="368"/>
        <end position="409"/>
    </location>
</feature>
<dbReference type="Gene3D" id="1.10.418.10">
    <property type="entry name" value="Calponin-like domain"/>
    <property type="match status" value="1"/>
</dbReference>
<gene>
    <name evidence="14" type="ORF">g.36121</name>
</gene>
<name>A0A1B6CM31_9HEMI</name>
<dbReference type="EMBL" id="GEDC01022870">
    <property type="protein sequence ID" value="JAS14428.1"/>
    <property type="molecule type" value="Transcribed_RNA"/>
</dbReference>
<evidence type="ECO:0000256" key="8">
    <source>
        <dbReference type="ARBA" id="ARBA00022701"/>
    </source>
</evidence>
<protein>
    <recommendedName>
        <fullName evidence="5">Protein hook</fullName>
    </recommendedName>
</protein>
<evidence type="ECO:0000256" key="2">
    <source>
        <dbReference type="ARBA" id="ARBA00004245"/>
    </source>
</evidence>
<dbReference type="CDD" id="cd22222">
    <property type="entry name" value="HkD_Hook"/>
    <property type="match status" value="1"/>
</dbReference>
<keyword evidence="8" id="KW-0493">Microtubule</keyword>
<accession>A0A1B6CM31</accession>
<dbReference type="PANTHER" id="PTHR18947">
    <property type="entry name" value="HOOK PROTEINS"/>
    <property type="match status" value="1"/>
</dbReference>
<keyword evidence="7" id="KW-0254">Endocytosis</keyword>
<dbReference type="GO" id="GO:0051959">
    <property type="term" value="F:dynein light intermediate chain binding"/>
    <property type="evidence" value="ECO:0007669"/>
    <property type="project" value="TreeGrafter"/>
</dbReference>
<dbReference type="PROSITE" id="PS50021">
    <property type="entry name" value="CH"/>
    <property type="match status" value="1"/>
</dbReference>
<dbReference type="AlphaFoldDB" id="A0A1B6CM31"/>
<dbReference type="GO" id="GO:0005768">
    <property type="term" value="C:endosome"/>
    <property type="evidence" value="ECO:0007669"/>
    <property type="project" value="UniProtKB-SubCell"/>
</dbReference>
<comment type="similarity">
    <text evidence="3">Belongs to the hook family.</text>
</comment>
<keyword evidence="9" id="KW-0967">Endosome</keyword>
<proteinExistence type="inferred from homology"/>
<evidence type="ECO:0000259" key="13">
    <source>
        <dbReference type="PROSITE" id="PS50021"/>
    </source>
</evidence>
<dbReference type="GO" id="GO:0006897">
    <property type="term" value="P:endocytosis"/>
    <property type="evidence" value="ECO:0007669"/>
    <property type="project" value="UniProtKB-KW"/>
</dbReference>
<dbReference type="GO" id="GO:0031122">
    <property type="term" value="P:cytoplasmic microtubule organization"/>
    <property type="evidence" value="ECO:0007669"/>
    <property type="project" value="InterPro"/>
</dbReference>
<reference evidence="14" key="1">
    <citation type="submission" date="2015-12" db="EMBL/GenBank/DDBJ databases">
        <title>De novo transcriptome assembly of four potential Pierce s Disease insect vectors from Arizona vineyards.</title>
        <authorList>
            <person name="Tassone E.E."/>
        </authorList>
    </citation>
    <scope>NUCLEOTIDE SEQUENCE</scope>
</reference>
<dbReference type="InterPro" id="IPR043936">
    <property type="entry name" value="HOOK_N"/>
</dbReference>
<dbReference type="FunFam" id="1.10.418.10:FF:000024">
    <property type="entry name" value="Hook homolog 3 (Drosophila)"/>
    <property type="match status" value="1"/>
</dbReference>
<evidence type="ECO:0000256" key="11">
    <source>
        <dbReference type="ARBA" id="ARBA00023212"/>
    </source>
</evidence>
<evidence type="ECO:0000256" key="4">
    <source>
        <dbReference type="ARBA" id="ARBA00011241"/>
    </source>
</evidence>
<feature type="coiled-coil region" evidence="12">
    <location>
        <begin position="436"/>
        <end position="591"/>
    </location>
</feature>
<dbReference type="GO" id="GO:0005813">
    <property type="term" value="C:centrosome"/>
    <property type="evidence" value="ECO:0007669"/>
    <property type="project" value="TreeGrafter"/>
</dbReference>
<evidence type="ECO:0000256" key="6">
    <source>
        <dbReference type="ARBA" id="ARBA00022490"/>
    </source>
</evidence>
<keyword evidence="10 12" id="KW-0175">Coiled coil</keyword>
<evidence type="ECO:0000256" key="1">
    <source>
        <dbReference type="ARBA" id="ARBA00004177"/>
    </source>
</evidence>
<keyword evidence="6" id="KW-0963">Cytoplasm</keyword>
<sequence>MSKELCDSLLKWLQTFDLEAPHSTLDEITDGVALAQALNQIAPEWFSDVWLSKIKPDSGNWRLKVSNLKKIVEAIMDYYQECFNQPLSEFGKPDVNKIGGQADTTELGRLLQLILGCAVNCNHKQDYITRIMSLEESVQRVIMQSIQELEMLHGHGSFSASLNLDSLPQMQQLLAELQTITEARDQMGQRCLELDMQVSLLQEEKASLLEEKKRLTERLQESVDDPIKGTGQFRRQIESLKEEIFKLETSRDDYRLKLEMQEKEMVELQSKLDALQQTAGEARYLKDEVDILRETADKVVKYESTIQSYKKKLEELGDLKREVKMLEGKNMSYIEQNMELEKELKKSSTWKTQVDVYKKQVAELHQKFNEETKTVDKLEFENKKLQEQLKALKREKECLINERDLLKESNEELKCCQLQSKRVDTSLVDASQGDPITEYIASTAELKQKLLDLQQENKKLRYNQESSEDEQLSILQVLLEDKLQQLNQKQVENRQLNHRIIELEAELKDMTEKGDDGVSALKNNVIDLQNKLQVEKEQRAADIEERESELLGKKQMIIILQETVNRKEMELQEADDKIKKYIEKAKDVYKNMDQKHNTPNTELNILRGQVIEKGKIINQMEKEYEKNKNFKDREERLVTSAFYNLTQSKQRESVDQRLSTLNLGQSQSFLVRQRQSTSRRMPLSHNTK</sequence>
<comment type="subcellular location">
    <subcellularLocation>
        <location evidence="2">Cytoplasm</location>
        <location evidence="2">Cytoskeleton</location>
    </subcellularLocation>
    <subcellularLocation>
        <location evidence="1">Endosome</location>
    </subcellularLocation>
</comment>
<keyword evidence="11" id="KW-0206">Cytoskeleton</keyword>
<feature type="domain" description="Calponin-homology (CH)" evidence="13">
    <location>
        <begin position="3"/>
        <end position="118"/>
    </location>
</feature>
<organism evidence="14">
    <name type="scientific">Clastoptera arizonana</name>
    <name type="common">Arizona spittle bug</name>
    <dbReference type="NCBI Taxonomy" id="38151"/>
    <lineage>
        <taxon>Eukaryota</taxon>
        <taxon>Metazoa</taxon>
        <taxon>Ecdysozoa</taxon>
        <taxon>Arthropoda</taxon>
        <taxon>Hexapoda</taxon>
        <taxon>Insecta</taxon>
        <taxon>Pterygota</taxon>
        <taxon>Neoptera</taxon>
        <taxon>Paraneoptera</taxon>
        <taxon>Hemiptera</taxon>
        <taxon>Auchenorrhyncha</taxon>
        <taxon>Cercopoidea</taxon>
        <taxon>Clastopteridae</taxon>
        <taxon>Clastoptera</taxon>
    </lineage>
</organism>
<dbReference type="GO" id="GO:0030705">
    <property type="term" value="P:cytoskeleton-dependent intracellular transport"/>
    <property type="evidence" value="ECO:0007669"/>
    <property type="project" value="InterPro"/>
</dbReference>
<dbReference type="InterPro" id="IPR001715">
    <property type="entry name" value="CH_dom"/>
</dbReference>
<evidence type="ECO:0000313" key="14">
    <source>
        <dbReference type="EMBL" id="JAS14428.1"/>
    </source>
</evidence>
<dbReference type="Pfam" id="PF05622">
    <property type="entry name" value="HOOK"/>
    <property type="match status" value="1"/>
</dbReference>
<evidence type="ECO:0000256" key="9">
    <source>
        <dbReference type="ARBA" id="ARBA00022753"/>
    </source>
</evidence>
<dbReference type="Pfam" id="PF19047">
    <property type="entry name" value="HOOK_N"/>
    <property type="match status" value="1"/>
</dbReference>
<evidence type="ECO:0000256" key="12">
    <source>
        <dbReference type="SAM" id="Coils"/>
    </source>
</evidence>
<feature type="coiled-coil region" evidence="12">
    <location>
        <begin position="170"/>
        <end position="343"/>
    </location>
</feature>
<dbReference type="InterPro" id="IPR036872">
    <property type="entry name" value="CH_dom_sf"/>
</dbReference>
<evidence type="ECO:0000256" key="3">
    <source>
        <dbReference type="ARBA" id="ARBA00006946"/>
    </source>
</evidence>
<dbReference type="GO" id="GO:0005874">
    <property type="term" value="C:microtubule"/>
    <property type="evidence" value="ECO:0007669"/>
    <property type="project" value="UniProtKB-KW"/>
</dbReference>
<evidence type="ECO:0000256" key="10">
    <source>
        <dbReference type="ARBA" id="ARBA00023054"/>
    </source>
</evidence>
<comment type="subunit">
    <text evidence="4">Homodimer. Interacts with microtubules via its N-terminus.</text>
</comment>
<dbReference type="GO" id="GO:0008017">
    <property type="term" value="F:microtubule binding"/>
    <property type="evidence" value="ECO:0007669"/>
    <property type="project" value="InterPro"/>
</dbReference>
<dbReference type="InterPro" id="IPR008636">
    <property type="entry name" value="Hook_C"/>
</dbReference>
<dbReference type="PANTHER" id="PTHR18947:SF39">
    <property type="entry name" value="PROTEIN HOOK"/>
    <property type="match status" value="1"/>
</dbReference>
<evidence type="ECO:0000256" key="7">
    <source>
        <dbReference type="ARBA" id="ARBA00022583"/>
    </source>
</evidence>
<evidence type="ECO:0000256" key="5">
    <source>
        <dbReference type="ARBA" id="ARBA00018971"/>
    </source>
</evidence>
<dbReference type="SUPFAM" id="SSF116907">
    <property type="entry name" value="Hook domain"/>
    <property type="match status" value="1"/>
</dbReference>